<reference evidence="2 3" key="1">
    <citation type="submission" date="2019-01" db="EMBL/GenBank/DDBJ databases">
        <title>Sequencing of cultivated peanut Arachis hypogaea provides insights into genome evolution and oil improvement.</title>
        <authorList>
            <person name="Chen X."/>
        </authorList>
    </citation>
    <scope>NUCLEOTIDE SEQUENCE [LARGE SCALE GENOMIC DNA]</scope>
    <source>
        <strain evidence="3">cv. Fuhuasheng</strain>
        <tissue evidence="2">Leaves</tissue>
    </source>
</reference>
<feature type="region of interest" description="Disordered" evidence="1">
    <location>
        <begin position="41"/>
        <end position="99"/>
    </location>
</feature>
<evidence type="ECO:0000256" key="1">
    <source>
        <dbReference type="SAM" id="MobiDB-lite"/>
    </source>
</evidence>
<protein>
    <submittedName>
        <fullName evidence="2">Uncharacterized protein</fullName>
    </submittedName>
</protein>
<organism evidence="2 3">
    <name type="scientific">Arachis hypogaea</name>
    <name type="common">Peanut</name>
    <dbReference type="NCBI Taxonomy" id="3818"/>
    <lineage>
        <taxon>Eukaryota</taxon>
        <taxon>Viridiplantae</taxon>
        <taxon>Streptophyta</taxon>
        <taxon>Embryophyta</taxon>
        <taxon>Tracheophyta</taxon>
        <taxon>Spermatophyta</taxon>
        <taxon>Magnoliopsida</taxon>
        <taxon>eudicotyledons</taxon>
        <taxon>Gunneridae</taxon>
        <taxon>Pentapetalae</taxon>
        <taxon>rosids</taxon>
        <taxon>fabids</taxon>
        <taxon>Fabales</taxon>
        <taxon>Fabaceae</taxon>
        <taxon>Papilionoideae</taxon>
        <taxon>50 kb inversion clade</taxon>
        <taxon>dalbergioids sensu lato</taxon>
        <taxon>Dalbergieae</taxon>
        <taxon>Pterocarpus clade</taxon>
        <taxon>Arachis</taxon>
    </lineage>
</organism>
<evidence type="ECO:0000313" key="2">
    <source>
        <dbReference type="EMBL" id="RYR42442.1"/>
    </source>
</evidence>
<name>A0A445BUW9_ARAHY</name>
<feature type="compositionally biased region" description="Polar residues" evidence="1">
    <location>
        <begin position="59"/>
        <end position="79"/>
    </location>
</feature>
<dbReference type="Proteomes" id="UP000289738">
    <property type="component" value="Chromosome A08"/>
</dbReference>
<dbReference type="AlphaFoldDB" id="A0A445BUW9"/>
<dbReference type="EMBL" id="SDMP01000008">
    <property type="protein sequence ID" value="RYR42442.1"/>
    <property type="molecule type" value="Genomic_DNA"/>
</dbReference>
<proteinExistence type="predicted"/>
<keyword evidence="3" id="KW-1185">Reference proteome</keyword>
<gene>
    <name evidence="2" type="ORF">Ahy_A08g038928</name>
</gene>
<accession>A0A445BUW9</accession>
<evidence type="ECO:0000313" key="3">
    <source>
        <dbReference type="Proteomes" id="UP000289738"/>
    </source>
</evidence>
<comment type="caution">
    <text evidence="2">The sequence shown here is derived from an EMBL/GenBank/DDBJ whole genome shotgun (WGS) entry which is preliminary data.</text>
</comment>
<sequence>MKTKKDPELTYHAKENRYPHKTAIFQELTWASALAALRCPGDLSSTSSVEPQPDVDCESSWSLPTDFPSASGTPERNNASSSLSPSSRRTQGRGALLPG</sequence>